<reference evidence="4 5" key="1">
    <citation type="submission" date="2014-01" db="EMBL/GenBank/DDBJ databases">
        <title>Genome sequence determination for a cystic fibrosis isolate, Inquilinus limosus.</title>
        <authorList>
            <person name="Pino M."/>
            <person name="Di Conza J."/>
            <person name="Gutkind G."/>
        </authorList>
    </citation>
    <scope>NUCLEOTIDE SEQUENCE [LARGE SCALE GENOMIC DNA]</scope>
    <source>
        <strain evidence="4 5">MP06</strain>
    </source>
</reference>
<dbReference type="SUPFAM" id="SSF54631">
    <property type="entry name" value="CBS-domain pair"/>
    <property type="match status" value="1"/>
</dbReference>
<dbReference type="EMBL" id="JANX01000394">
    <property type="protein sequence ID" value="KGM32002.1"/>
    <property type="molecule type" value="Genomic_DNA"/>
</dbReference>
<dbReference type="Pfam" id="PF00571">
    <property type="entry name" value="CBS"/>
    <property type="match status" value="2"/>
</dbReference>
<sequence length="147" mass="16071">MRAEDILRQKDTRIVMIRVGETVATAVTLMTRENVGALLVKEVCRTEGNIVVGVFSERDVARALSIHGAAALAMPVSAFIGRSVISCEPRDSIETVLRLMDENHIRHVPVMEDHTLVGVISARDLIRHFLQQSSPALQEPAAAVVHA</sequence>
<keyword evidence="4" id="KW-0418">Kinase</keyword>
<dbReference type="OrthoDB" id="9807125at2"/>
<dbReference type="Gene3D" id="3.10.580.10">
    <property type="entry name" value="CBS-domain"/>
    <property type="match status" value="1"/>
</dbReference>
<dbReference type="PANTHER" id="PTHR43080">
    <property type="entry name" value="CBS DOMAIN-CONTAINING PROTEIN CBSX3, MITOCHONDRIAL"/>
    <property type="match status" value="1"/>
</dbReference>
<dbReference type="GO" id="GO:0016301">
    <property type="term" value="F:kinase activity"/>
    <property type="evidence" value="ECO:0007669"/>
    <property type="project" value="UniProtKB-KW"/>
</dbReference>
<feature type="domain" description="CBS" evidence="3">
    <location>
        <begin position="10"/>
        <end position="72"/>
    </location>
</feature>
<dbReference type="InterPro" id="IPR051257">
    <property type="entry name" value="Diverse_CBS-Domain"/>
</dbReference>
<keyword evidence="1 2" id="KW-0129">CBS domain</keyword>
<proteinExistence type="predicted"/>
<evidence type="ECO:0000313" key="5">
    <source>
        <dbReference type="Proteomes" id="UP000029995"/>
    </source>
</evidence>
<protein>
    <submittedName>
        <fullName evidence="4">Histidine kinase</fullName>
    </submittedName>
</protein>
<evidence type="ECO:0000259" key="3">
    <source>
        <dbReference type="PROSITE" id="PS51371"/>
    </source>
</evidence>
<organism evidence="4 5">
    <name type="scientific">Inquilinus limosus MP06</name>
    <dbReference type="NCBI Taxonomy" id="1398085"/>
    <lineage>
        <taxon>Bacteria</taxon>
        <taxon>Pseudomonadati</taxon>
        <taxon>Pseudomonadota</taxon>
        <taxon>Alphaproteobacteria</taxon>
        <taxon>Rhodospirillales</taxon>
        <taxon>Rhodospirillaceae</taxon>
        <taxon>Inquilinus</taxon>
    </lineage>
</organism>
<evidence type="ECO:0000313" key="4">
    <source>
        <dbReference type="EMBL" id="KGM32002.1"/>
    </source>
</evidence>
<dbReference type="SMART" id="SM00116">
    <property type="entry name" value="CBS"/>
    <property type="match status" value="2"/>
</dbReference>
<evidence type="ECO:0000256" key="2">
    <source>
        <dbReference type="PROSITE-ProRule" id="PRU00703"/>
    </source>
</evidence>
<dbReference type="InterPro" id="IPR044725">
    <property type="entry name" value="CBSX3_CBS_dom"/>
</dbReference>
<evidence type="ECO:0000256" key="1">
    <source>
        <dbReference type="ARBA" id="ARBA00023122"/>
    </source>
</evidence>
<gene>
    <name evidence="4" type="ORF">P409_23965</name>
</gene>
<comment type="caution">
    <text evidence="4">The sequence shown here is derived from an EMBL/GenBank/DDBJ whole genome shotgun (WGS) entry which is preliminary data.</text>
</comment>
<feature type="domain" description="CBS" evidence="3">
    <location>
        <begin position="80"/>
        <end position="137"/>
    </location>
</feature>
<dbReference type="InterPro" id="IPR000644">
    <property type="entry name" value="CBS_dom"/>
</dbReference>
<accession>A0A0A0D4L8</accession>
<dbReference type="CDD" id="cd04623">
    <property type="entry name" value="CBS_pair_bac_euk"/>
    <property type="match status" value="1"/>
</dbReference>
<dbReference type="AlphaFoldDB" id="A0A0A0D4L8"/>
<dbReference type="RefSeq" id="WP_034844590.1">
    <property type="nucleotide sequence ID" value="NZ_JANX01000394.1"/>
</dbReference>
<dbReference type="InterPro" id="IPR046342">
    <property type="entry name" value="CBS_dom_sf"/>
</dbReference>
<dbReference type="PROSITE" id="PS51371">
    <property type="entry name" value="CBS"/>
    <property type="match status" value="2"/>
</dbReference>
<keyword evidence="4" id="KW-0808">Transferase</keyword>
<dbReference type="Proteomes" id="UP000029995">
    <property type="component" value="Unassembled WGS sequence"/>
</dbReference>
<dbReference type="PANTHER" id="PTHR43080:SF2">
    <property type="entry name" value="CBS DOMAIN-CONTAINING PROTEIN"/>
    <property type="match status" value="1"/>
</dbReference>
<name>A0A0A0D4L8_9PROT</name>